<reference evidence="1" key="1">
    <citation type="submission" date="2021-05" db="EMBL/GenBank/DDBJ databases">
        <authorList>
            <person name="Alioto T."/>
            <person name="Alioto T."/>
            <person name="Gomez Garrido J."/>
        </authorList>
    </citation>
    <scope>NUCLEOTIDE SEQUENCE</scope>
</reference>
<protein>
    <submittedName>
        <fullName evidence="1">(northern house mosquito) hypothetical protein</fullName>
    </submittedName>
</protein>
<dbReference type="AlphaFoldDB" id="A0A8D8E6W6"/>
<proteinExistence type="predicted"/>
<sequence length="125" mass="14290">MLDGSQRLDEAVQALPPNRQRNVLHHATFARTEPELVRHEEVHPEEPLHEPLVGRDSQHGRNGARFLLDLVNQLVVQVGDRRVAEARELQQQLDVLRDGTDQLLDLQPKVVLDCFHGSSRFQLVQ</sequence>
<evidence type="ECO:0000313" key="1">
    <source>
        <dbReference type="EMBL" id="CAG6523252.1"/>
    </source>
</evidence>
<dbReference type="EMBL" id="HBUE01292914">
    <property type="protein sequence ID" value="CAG6574908.1"/>
    <property type="molecule type" value="Transcribed_RNA"/>
</dbReference>
<organism evidence="1">
    <name type="scientific">Culex pipiens</name>
    <name type="common">House mosquito</name>
    <dbReference type="NCBI Taxonomy" id="7175"/>
    <lineage>
        <taxon>Eukaryota</taxon>
        <taxon>Metazoa</taxon>
        <taxon>Ecdysozoa</taxon>
        <taxon>Arthropoda</taxon>
        <taxon>Hexapoda</taxon>
        <taxon>Insecta</taxon>
        <taxon>Pterygota</taxon>
        <taxon>Neoptera</taxon>
        <taxon>Endopterygota</taxon>
        <taxon>Diptera</taxon>
        <taxon>Nematocera</taxon>
        <taxon>Culicoidea</taxon>
        <taxon>Culicidae</taxon>
        <taxon>Culicinae</taxon>
        <taxon>Culicini</taxon>
        <taxon>Culex</taxon>
        <taxon>Culex</taxon>
    </lineage>
</organism>
<dbReference type="EMBL" id="HBUE01187151">
    <property type="protein sequence ID" value="CAG6523252.1"/>
    <property type="molecule type" value="Transcribed_RNA"/>
</dbReference>
<accession>A0A8D8E6W6</accession>
<name>A0A8D8E6W6_CULPI</name>